<dbReference type="Proteomes" id="UP000217257">
    <property type="component" value="Chromosome"/>
</dbReference>
<sequence>MKASLGALSLMALLGCQTPEPSAAGAGAATSPLVTGPDFVVTELSAPPSVLPATAFEVSATVCNHGGQGGSTKATLFLSADTVISEQTDYPGGQLYLPYLQPGQCSRQTTMMYAQVPSEGRWHVGALLDSIGDENPGNNTRVSAPMGIGHQADFIITSVKGPASVDFGQSLTAQVTVCNQGTRTESTQVALLLSEDENIRFPSSSTPPEDAVVGDVPVPPLASGQCATVSISGNAYPPHMSSPNVRAFHLGAVVDPLNSTPEFTEDNTHPGYLLGLGYAPDFVISSVKGPASVDFGQSLTAQVTVCNQGTRSRDTRVFLLLSQDENIRFPSSSAPPEDSILGDVPVPPLAPGQCTTVSISSSNIYPPPTSPPNTRAFHLGAALDPYYSPDELRTDNNTHPGYLLGVGSAPDFVISSVKGPASVDFGQPLTAQVTVCNQGTRAEGTRVFLLLSQDENIRLPSYPLPPEDSILGDVPVPPLVPNQCTTVSISSSSVYPPYMSSPNTRAFHLGAVVDPNYAPNELRTDNNTHPGYLLGVGSAPDFVISSVKGPASVDFGQPLTAQVTVCNQGTRSRDTRVFLLLSQDENIRFPSSSAPPEDSILGDVPVPPLAPGQCTTVSISSSNIYPPPTSPPNTRAFHLGAALDPYYSPDELRTDNNTHPGYLLGVGSAPDFVISSVKGPASVDFGQPLTAQVTVCNQGTRTEGTQVMLVLSQDENLRLPSPSAPPEDQVVGGTPVSPLAPNQCATVSISSSNIYPPPTSPPNTRAFHLGAVVDPNYAPNELRTDNNTHAGYLLGVGSAPDFVISSVKGPASVDFGQPFTAQVTVCNQGTRPYDSRVYLLVSLDENIRFPSSSAPPEDNVVGDAPVPPLAPNQCATVSISSSNIYPPPMSPPNTRAFHLGAVVDPNYAPNELRTDNNTHSGYLLGVGHDADFVISSVESPVFVRSGQSLTTQVNVCNQGTLAASTRVSVLLSTDTTFRLPSPSTPPEDVIVGETQTGLLQPGWCETVSITGNAWLPPSTNPNTQGLVYVGAMVNLDQMTPELRADNNTLLGGWLYIAP</sequence>
<evidence type="ECO:0000259" key="2">
    <source>
        <dbReference type="Pfam" id="PF07705"/>
    </source>
</evidence>
<dbReference type="AlphaFoldDB" id="A0A250J0G1"/>
<feature type="domain" description="CARDB" evidence="2">
    <location>
        <begin position="152"/>
        <end position="267"/>
    </location>
</feature>
<accession>A0A250J0G1</accession>
<dbReference type="Gene3D" id="2.60.40.10">
    <property type="entry name" value="Immunoglobulins"/>
    <property type="match status" value="8"/>
</dbReference>
<evidence type="ECO:0000313" key="4">
    <source>
        <dbReference type="Proteomes" id="UP000217257"/>
    </source>
</evidence>
<dbReference type="KEGG" id="cfus:CYFUS_002387"/>
<dbReference type="PROSITE" id="PS51257">
    <property type="entry name" value="PROKAR_LIPOPROTEIN"/>
    <property type="match status" value="1"/>
</dbReference>
<feature type="domain" description="CARDB" evidence="2">
    <location>
        <begin position="669"/>
        <end position="789"/>
    </location>
</feature>
<feature type="domain" description="CARDB" evidence="2">
    <location>
        <begin position="409"/>
        <end position="528"/>
    </location>
</feature>
<evidence type="ECO:0000256" key="1">
    <source>
        <dbReference type="SAM" id="SignalP"/>
    </source>
</evidence>
<dbReference type="InterPro" id="IPR011635">
    <property type="entry name" value="CARDB"/>
</dbReference>
<dbReference type="Pfam" id="PF07705">
    <property type="entry name" value="CARDB"/>
    <property type="match status" value="4"/>
</dbReference>
<evidence type="ECO:0000313" key="3">
    <source>
        <dbReference type="EMBL" id="ATB36972.1"/>
    </source>
</evidence>
<feature type="domain" description="CARDB" evidence="2">
    <location>
        <begin position="279"/>
        <end position="398"/>
    </location>
</feature>
<protein>
    <recommendedName>
        <fullName evidence="2">CARDB domain-containing protein</fullName>
    </recommendedName>
</protein>
<dbReference type="RefSeq" id="WP_198316554.1">
    <property type="nucleotide sequence ID" value="NZ_CP022098.1"/>
</dbReference>
<gene>
    <name evidence="3" type="ORF">CYFUS_002387</name>
</gene>
<organism evidence="3 4">
    <name type="scientific">Cystobacter fuscus</name>
    <dbReference type="NCBI Taxonomy" id="43"/>
    <lineage>
        <taxon>Bacteria</taxon>
        <taxon>Pseudomonadati</taxon>
        <taxon>Myxococcota</taxon>
        <taxon>Myxococcia</taxon>
        <taxon>Myxococcales</taxon>
        <taxon>Cystobacterineae</taxon>
        <taxon>Archangiaceae</taxon>
        <taxon>Cystobacter</taxon>
    </lineage>
</organism>
<feature type="signal peptide" evidence="1">
    <location>
        <begin position="1"/>
        <end position="23"/>
    </location>
</feature>
<name>A0A250J0G1_9BACT</name>
<dbReference type="InterPro" id="IPR013783">
    <property type="entry name" value="Ig-like_fold"/>
</dbReference>
<proteinExistence type="predicted"/>
<keyword evidence="1" id="KW-0732">Signal</keyword>
<feature type="chain" id="PRO_5012264666" description="CARDB domain-containing protein" evidence="1">
    <location>
        <begin position="24"/>
        <end position="1058"/>
    </location>
</feature>
<reference evidence="3 4" key="1">
    <citation type="submission" date="2017-06" db="EMBL/GenBank/DDBJ databases">
        <title>Sequencing and comparative analysis of myxobacterial genomes.</title>
        <authorList>
            <person name="Rupp O."/>
            <person name="Goesmann A."/>
            <person name="Sogaard-Andersen L."/>
        </authorList>
    </citation>
    <scope>NUCLEOTIDE SEQUENCE [LARGE SCALE GENOMIC DNA]</scope>
    <source>
        <strain evidence="3 4">DSM 52655</strain>
    </source>
</reference>
<dbReference type="EMBL" id="CP022098">
    <property type="protein sequence ID" value="ATB36972.1"/>
    <property type="molecule type" value="Genomic_DNA"/>
</dbReference>